<reference evidence="1" key="1">
    <citation type="journal article" date="2014" name="Front. Microbiol.">
        <title>High frequency of phylogenetically diverse reductive dehalogenase-homologous genes in deep subseafloor sedimentary metagenomes.</title>
        <authorList>
            <person name="Kawai M."/>
            <person name="Futagami T."/>
            <person name="Toyoda A."/>
            <person name="Takaki Y."/>
            <person name="Nishi S."/>
            <person name="Hori S."/>
            <person name="Arai W."/>
            <person name="Tsubouchi T."/>
            <person name="Morono Y."/>
            <person name="Uchiyama I."/>
            <person name="Ito T."/>
            <person name="Fujiyama A."/>
            <person name="Inagaki F."/>
            <person name="Takami H."/>
        </authorList>
    </citation>
    <scope>NUCLEOTIDE SEQUENCE</scope>
    <source>
        <strain evidence="1">Expedition CK06-06</strain>
    </source>
</reference>
<protein>
    <submittedName>
        <fullName evidence="1">Uncharacterized protein</fullName>
    </submittedName>
</protein>
<name>X0XAS7_9ZZZZ</name>
<organism evidence="1">
    <name type="scientific">marine sediment metagenome</name>
    <dbReference type="NCBI Taxonomy" id="412755"/>
    <lineage>
        <taxon>unclassified sequences</taxon>
        <taxon>metagenomes</taxon>
        <taxon>ecological metagenomes</taxon>
    </lineage>
</organism>
<evidence type="ECO:0000313" key="1">
    <source>
        <dbReference type="EMBL" id="GAG32492.1"/>
    </source>
</evidence>
<proteinExistence type="predicted"/>
<feature type="non-terminal residue" evidence="1">
    <location>
        <position position="250"/>
    </location>
</feature>
<dbReference type="AlphaFoldDB" id="X0XAS7"/>
<feature type="non-terminal residue" evidence="1">
    <location>
        <position position="1"/>
    </location>
</feature>
<gene>
    <name evidence="1" type="ORF">S01H1_66673</name>
</gene>
<dbReference type="EMBL" id="BARS01044099">
    <property type="protein sequence ID" value="GAG32492.1"/>
    <property type="molecule type" value="Genomic_DNA"/>
</dbReference>
<comment type="caution">
    <text evidence="1">The sequence shown here is derived from an EMBL/GenBank/DDBJ whole genome shotgun (WGS) entry which is preliminary data.</text>
</comment>
<sequence>EPGVGKASAVIAWAGKTKETRKDRRVSGVVGSRLIWHDILDIDTEDIFLSSVAGFLSATGYHELSERLREKIDLGPIALDFLKKEVVERLRAEEVVVCFNGISCIKADELALAKQKYGAQGLAENGHFILRVASQLKGYCPVFLLFDTQGPNKDEIPGWLIRGLTDFKISCDTIKVERVAGDRFLHALNSELAAHAKSIGKVKAPVLPVPDIYLSSSVKELARKLGVDPKKVIEELWRVTRGHPLAMALA</sequence>
<accession>X0XAS7</accession>